<feature type="transmembrane region" description="Helical" evidence="7">
    <location>
        <begin position="157"/>
        <end position="178"/>
    </location>
</feature>
<proteinExistence type="inferred from homology"/>
<feature type="transmembrane region" description="Helical" evidence="7">
    <location>
        <begin position="227"/>
        <end position="248"/>
    </location>
</feature>
<keyword evidence="2" id="KW-0813">Transport</keyword>
<evidence type="ECO:0000256" key="2">
    <source>
        <dbReference type="ARBA" id="ARBA00022448"/>
    </source>
</evidence>
<evidence type="ECO:0000256" key="1">
    <source>
        <dbReference type="ARBA" id="ARBA00004141"/>
    </source>
</evidence>
<gene>
    <name evidence="9" type="ORF">QSP1433_LOCUS4871</name>
</gene>
<dbReference type="InterPro" id="IPR020846">
    <property type="entry name" value="MFS_dom"/>
</dbReference>
<dbReference type="InterPro" id="IPR011701">
    <property type="entry name" value="MFS"/>
</dbReference>
<feature type="transmembrane region" description="Helical" evidence="7">
    <location>
        <begin position="260"/>
        <end position="279"/>
    </location>
</feature>
<comment type="similarity">
    <text evidence="6">Belongs to the major facilitator superfamily. Spinster (TC 2.A.1.49) family.</text>
</comment>
<keyword evidence="5 7" id="KW-0472">Membrane</keyword>
<dbReference type="EMBL" id="HBHK01007902">
    <property type="protein sequence ID" value="CAD9674914.1"/>
    <property type="molecule type" value="Transcribed_RNA"/>
</dbReference>
<evidence type="ECO:0000256" key="5">
    <source>
        <dbReference type="ARBA" id="ARBA00023136"/>
    </source>
</evidence>
<evidence type="ECO:0000256" key="7">
    <source>
        <dbReference type="SAM" id="Phobius"/>
    </source>
</evidence>
<dbReference type="GO" id="GO:0022857">
    <property type="term" value="F:transmembrane transporter activity"/>
    <property type="evidence" value="ECO:0007669"/>
    <property type="project" value="InterPro"/>
</dbReference>
<dbReference type="PROSITE" id="PS50850">
    <property type="entry name" value="MFS"/>
    <property type="match status" value="1"/>
</dbReference>
<comment type="subcellular location">
    <subcellularLocation>
        <location evidence="1">Membrane</location>
        <topology evidence="1">Multi-pass membrane protein</topology>
    </subcellularLocation>
</comment>
<reference evidence="9" key="1">
    <citation type="submission" date="2021-01" db="EMBL/GenBank/DDBJ databases">
        <authorList>
            <person name="Corre E."/>
            <person name="Pelletier E."/>
            <person name="Niang G."/>
            <person name="Scheremetjew M."/>
            <person name="Finn R."/>
            <person name="Kale V."/>
            <person name="Holt S."/>
            <person name="Cochrane G."/>
            <person name="Meng A."/>
            <person name="Brown T."/>
            <person name="Cohen L."/>
        </authorList>
    </citation>
    <scope>NUCLEOTIDE SEQUENCE</scope>
    <source>
        <strain evidence="9">NY070348D</strain>
    </source>
</reference>
<evidence type="ECO:0000256" key="4">
    <source>
        <dbReference type="ARBA" id="ARBA00022989"/>
    </source>
</evidence>
<feature type="transmembrane region" description="Helical" evidence="7">
    <location>
        <begin position="402"/>
        <end position="420"/>
    </location>
</feature>
<dbReference type="InterPro" id="IPR036259">
    <property type="entry name" value="MFS_trans_sf"/>
</dbReference>
<evidence type="ECO:0000256" key="3">
    <source>
        <dbReference type="ARBA" id="ARBA00022692"/>
    </source>
</evidence>
<dbReference type="SUPFAM" id="SSF103473">
    <property type="entry name" value="MFS general substrate transporter"/>
    <property type="match status" value="1"/>
</dbReference>
<evidence type="ECO:0000313" key="9">
    <source>
        <dbReference type="EMBL" id="CAD9674914.1"/>
    </source>
</evidence>
<feature type="transmembrane region" description="Helical" evidence="7">
    <location>
        <begin position="495"/>
        <end position="512"/>
    </location>
</feature>
<sequence>MSARLSIEDDGGIVTRYFTPKRAVYILTFVLFLNYVDRGIIAGAGTSIEGCVKSIEHCGKLRDETICVEDDRFPGHDEVVHIKADNLGYNSSVGSNSSVCTQCRICGDICFGEKVIQTGFGINTEKLGVLQSVFMVGYIIGAVLFAHLASKVMPFKLISAGLFLWICSAILSGLSGFLCTDHSGDGICDSYYLMVFARALSGVGEASLNTLTLPFLDDILEPGSKGFYIGIYYTAIPVGTAFGFMWAGMISQVTGGNWEWAFLLEAPVMIPFAILAYLVPFGYKSQTNIDDTDSVSGQPKKISLTTNMIACLSRPAFTLGCLGYAVYTGVVAGLGFYGPMFIQKYRPCDPRWNISQADADVIFGLIISSSGLLGTLIGGVMVDRIKSNALGRKNRNDLLKQLLTQLTLGFALSIGGIHILSPAVFFIFLFLGSTLIFMVSAGINLMLVWTVPKVNRPMAGALSVFTIHLLGDVPSPVLIGWISDNYSPLFTLNQTLLWLVVGIAFWSIILFLPTEVPQNVEDVDDEENVAIYARLSFEGDIPM</sequence>
<organism evidence="9">
    <name type="scientific">Mucochytrium quahogii</name>
    <dbReference type="NCBI Taxonomy" id="96639"/>
    <lineage>
        <taxon>Eukaryota</taxon>
        <taxon>Sar</taxon>
        <taxon>Stramenopiles</taxon>
        <taxon>Bigyra</taxon>
        <taxon>Labyrinthulomycetes</taxon>
        <taxon>Thraustochytrida</taxon>
        <taxon>Thraustochytriidae</taxon>
        <taxon>Mucochytrium</taxon>
    </lineage>
</organism>
<dbReference type="AlphaFoldDB" id="A0A7S2W9R2"/>
<evidence type="ECO:0000259" key="8">
    <source>
        <dbReference type="PROSITE" id="PS50850"/>
    </source>
</evidence>
<feature type="transmembrane region" description="Helical" evidence="7">
    <location>
        <begin position="190"/>
        <end position="215"/>
    </location>
</feature>
<feature type="domain" description="Major facilitator superfamily (MFS) profile" evidence="8">
    <location>
        <begin position="23"/>
        <end position="519"/>
    </location>
</feature>
<dbReference type="Gene3D" id="1.20.1250.20">
    <property type="entry name" value="MFS general substrate transporter like domains"/>
    <property type="match status" value="1"/>
</dbReference>
<dbReference type="PANTHER" id="PTHR23505:SF79">
    <property type="entry name" value="PROTEIN SPINSTER"/>
    <property type="match status" value="1"/>
</dbReference>
<protein>
    <recommendedName>
        <fullName evidence="8">Major facilitator superfamily (MFS) profile domain-containing protein</fullName>
    </recommendedName>
</protein>
<name>A0A7S2W9R2_9STRA</name>
<dbReference type="GO" id="GO:0016020">
    <property type="term" value="C:membrane"/>
    <property type="evidence" value="ECO:0007669"/>
    <property type="project" value="UniProtKB-SubCell"/>
</dbReference>
<keyword evidence="3 7" id="KW-0812">Transmembrane</keyword>
<evidence type="ECO:0000256" key="6">
    <source>
        <dbReference type="ARBA" id="ARBA00024338"/>
    </source>
</evidence>
<feature type="transmembrane region" description="Helical" evidence="7">
    <location>
        <begin position="316"/>
        <end position="342"/>
    </location>
</feature>
<feature type="transmembrane region" description="Helical" evidence="7">
    <location>
        <begin position="362"/>
        <end position="382"/>
    </location>
</feature>
<dbReference type="InterPro" id="IPR044770">
    <property type="entry name" value="MFS_spinster-like"/>
</dbReference>
<keyword evidence="4 7" id="KW-1133">Transmembrane helix</keyword>
<dbReference type="PANTHER" id="PTHR23505">
    <property type="entry name" value="SPINSTER"/>
    <property type="match status" value="1"/>
</dbReference>
<feature type="transmembrane region" description="Helical" evidence="7">
    <location>
        <begin position="426"/>
        <end position="449"/>
    </location>
</feature>
<feature type="transmembrane region" description="Helical" evidence="7">
    <location>
        <begin position="461"/>
        <end position="483"/>
    </location>
</feature>
<accession>A0A7S2W9R2</accession>
<feature type="transmembrane region" description="Helical" evidence="7">
    <location>
        <begin position="129"/>
        <end position="150"/>
    </location>
</feature>
<dbReference type="Pfam" id="PF07690">
    <property type="entry name" value="MFS_1"/>
    <property type="match status" value="1"/>
</dbReference>